<sequence>MKRRIRTTIGSKNCDDPVIDYKNIEYLEKFLTPQGQILSRRRTGFCNQCQKQLKTAIKRARHVGLLPFVG</sequence>
<dbReference type="GO" id="GO:0003735">
    <property type="term" value="F:structural constituent of ribosome"/>
    <property type="evidence" value="ECO:0007669"/>
    <property type="project" value="InterPro"/>
</dbReference>
<keyword evidence="4" id="KW-0694">RNA-binding</keyword>
<dbReference type="PRINTS" id="PR00974">
    <property type="entry name" value="RIBOSOMALS18"/>
</dbReference>
<comment type="similarity">
    <text evidence="1 4 5">Belongs to the bacterial ribosomal protein bS18 family.</text>
</comment>
<dbReference type="NCBIfam" id="TIGR00165">
    <property type="entry name" value="S18"/>
    <property type="match status" value="1"/>
</dbReference>
<dbReference type="InterPro" id="IPR001648">
    <property type="entry name" value="Ribosomal_bS18"/>
</dbReference>
<dbReference type="GO" id="GO:0006412">
    <property type="term" value="P:translation"/>
    <property type="evidence" value="ECO:0007669"/>
    <property type="project" value="UniProtKB-UniRule"/>
</dbReference>
<evidence type="ECO:0000256" key="4">
    <source>
        <dbReference type="HAMAP-Rule" id="MF_00270"/>
    </source>
</evidence>
<keyword evidence="3 4" id="KW-0687">Ribonucleoprotein</keyword>
<dbReference type="InterPro" id="IPR036870">
    <property type="entry name" value="Ribosomal_bS18_sf"/>
</dbReference>
<keyword evidence="4" id="KW-0699">rRNA-binding</keyword>
<dbReference type="GO" id="GO:0022627">
    <property type="term" value="C:cytosolic small ribosomal subunit"/>
    <property type="evidence" value="ECO:0007669"/>
    <property type="project" value="TreeGrafter"/>
</dbReference>
<gene>
    <name evidence="4 6" type="primary">rpsR</name>
    <name evidence="6" type="ORF">Poly30_21240</name>
</gene>
<name>A0A518ER94_9BACT</name>
<comment type="subunit">
    <text evidence="4">Part of the 30S ribosomal subunit. Forms a tight heterodimer with protein bS6.</text>
</comment>
<dbReference type="HAMAP" id="MF_00270">
    <property type="entry name" value="Ribosomal_bS18"/>
    <property type="match status" value="1"/>
</dbReference>
<dbReference type="EMBL" id="CP036434">
    <property type="protein sequence ID" value="QDV06614.1"/>
    <property type="molecule type" value="Genomic_DNA"/>
</dbReference>
<dbReference type="PANTHER" id="PTHR13479:SF40">
    <property type="entry name" value="SMALL RIBOSOMAL SUBUNIT PROTEIN BS18M"/>
    <property type="match status" value="1"/>
</dbReference>
<dbReference type="RefSeq" id="WP_145196951.1">
    <property type="nucleotide sequence ID" value="NZ_CP036434.1"/>
</dbReference>
<reference evidence="6 7" key="1">
    <citation type="submission" date="2019-02" db="EMBL/GenBank/DDBJ databases">
        <title>Deep-cultivation of Planctomycetes and their phenomic and genomic characterization uncovers novel biology.</title>
        <authorList>
            <person name="Wiegand S."/>
            <person name="Jogler M."/>
            <person name="Boedeker C."/>
            <person name="Pinto D."/>
            <person name="Vollmers J."/>
            <person name="Rivas-Marin E."/>
            <person name="Kohn T."/>
            <person name="Peeters S.H."/>
            <person name="Heuer A."/>
            <person name="Rast P."/>
            <person name="Oberbeckmann S."/>
            <person name="Bunk B."/>
            <person name="Jeske O."/>
            <person name="Meyerdierks A."/>
            <person name="Storesund J.E."/>
            <person name="Kallscheuer N."/>
            <person name="Luecker S."/>
            <person name="Lage O.M."/>
            <person name="Pohl T."/>
            <person name="Merkel B.J."/>
            <person name="Hornburger P."/>
            <person name="Mueller R.-W."/>
            <person name="Bruemmer F."/>
            <person name="Labrenz M."/>
            <person name="Spormann A.M."/>
            <person name="Op den Camp H."/>
            <person name="Overmann J."/>
            <person name="Amann R."/>
            <person name="Jetten M.S.M."/>
            <person name="Mascher T."/>
            <person name="Medema M.H."/>
            <person name="Devos D.P."/>
            <person name="Kaster A.-K."/>
            <person name="Ovreas L."/>
            <person name="Rohde M."/>
            <person name="Galperin M.Y."/>
            <person name="Jogler C."/>
        </authorList>
    </citation>
    <scope>NUCLEOTIDE SEQUENCE [LARGE SCALE GENOMIC DNA]</scope>
    <source>
        <strain evidence="6 7">Poly30</strain>
    </source>
</reference>
<evidence type="ECO:0000256" key="1">
    <source>
        <dbReference type="ARBA" id="ARBA00005589"/>
    </source>
</evidence>
<evidence type="ECO:0000256" key="3">
    <source>
        <dbReference type="ARBA" id="ARBA00023274"/>
    </source>
</evidence>
<evidence type="ECO:0000313" key="7">
    <source>
        <dbReference type="Proteomes" id="UP000320390"/>
    </source>
</evidence>
<evidence type="ECO:0000313" key="6">
    <source>
        <dbReference type="EMBL" id="QDV06614.1"/>
    </source>
</evidence>
<dbReference type="OrthoDB" id="9812008at2"/>
<evidence type="ECO:0000256" key="5">
    <source>
        <dbReference type="RuleBase" id="RU003910"/>
    </source>
</evidence>
<dbReference type="Pfam" id="PF01084">
    <property type="entry name" value="Ribosomal_S18"/>
    <property type="match status" value="1"/>
</dbReference>
<dbReference type="SUPFAM" id="SSF46911">
    <property type="entry name" value="Ribosomal protein S18"/>
    <property type="match status" value="1"/>
</dbReference>
<dbReference type="Gene3D" id="4.10.640.10">
    <property type="entry name" value="Ribosomal protein S18"/>
    <property type="match status" value="1"/>
</dbReference>
<dbReference type="GO" id="GO:0070181">
    <property type="term" value="F:small ribosomal subunit rRNA binding"/>
    <property type="evidence" value="ECO:0007669"/>
    <property type="project" value="TreeGrafter"/>
</dbReference>
<proteinExistence type="inferred from homology"/>
<organism evidence="6 7">
    <name type="scientific">Saltatorellus ferox</name>
    <dbReference type="NCBI Taxonomy" id="2528018"/>
    <lineage>
        <taxon>Bacteria</taxon>
        <taxon>Pseudomonadati</taxon>
        <taxon>Planctomycetota</taxon>
        <taxon>Planctomycetia</taxon>
        <taxon>Planctomycetia incertae sedis</taxon>
        <taxon>Saltatorellus</taxon>
    </lineage>
</organism>
<keyword evidence="7" id="KW-1185">Reference proteome</keyword>
<comment type="function">
    <text evidence="4">Binds as a heterodimer with protein bS6 to the central domain of the 16S rRNA, where it helps stabilize the platform of the 30S subunit.</text>
</comment>
<dbReference type="AlphaFoldDB" id="A0A518ER94"/>
<dbReference type="Proteomes" id="UP000320390">
    <property type="component" value="Chromosome"/>
</dbReference>
<protein>
    <recommendedName>
        <fullName evidence="4">Small ribosomal subunit protein bS18</fullName>
    </recommendedName>
</protein>
<accession>A0A518ER94</accession>
<keyword evidence="2 4" id="KW-0689">Ribosomal protein</keyword>
<evidence type="ECO:0000256" key="2">
    <source>
        <dbReference type="ARBA" id="ARBA00022980"/>
    </source>
</evidence>
<dbReference type="PANTHER" id="PTHR13479">
    <property type="entry name" value="30S RIBOSOMAL PROTEIN S18"/>
    <property type="match status" value="1"/>
</dbReference>